<dbReference type="Pfam" id="PF01797">
    <property type="entry name" value="Y1_Tnp"/>
    <property type="match status" value="1"/>
</dbReference>
<reference evidence="2 3" key="1">
    <citation type="journal article" date="2016" name="Nat. Commun.">
        <title>Thousands of microbial genomes shed light on interconnected biogeochemical processes in an aquifer system.</title>
        <authorList>
            <person name="Anantharaman K."/>
            <person name="Brown C.T."/>
            <person name="Hug L.A."/>
            <person name="Sharon I."/>
            <person name="Castelle C.J."/>
            <person name="Probst A.J."/>
            <person name="Thomas B.C."/>
            <person name="Singh A."/>
            <person name="Wilkins M.J."/>
            <person name="Karaoz U."/>
            <person name="Brodie E.L."/>
            <person name="Williams K.H."/>
            <person name="Hubbard S.S."/>
            <person name="Banfield J.F."/>
        </authorList>
    </citation>
    <scope>NUCLEOTIDE SEQUENCE [LARGE SCALE GENOMIC DNA]</scope>
</reference>
<comment type="caution">
    <text evidence="2">The sequence shown here is derived from an EMBL/GenBank/DDBJ whole genome shotgun (WGS) entry which is preliminary data.</text>
</comment>
<dbReference type="SMART" id="SM01321">
    <property type="entry name" value="Y1_Tnp"/>
    <property type="match status" value="1"/>
</dbReference>
<feature type="domain" description="Transposase IS200-like" evidence="1">
    <location>
        <begin position="7"/>
        <end position="154"/>
    </location>
</feature>
<dbReference type="Proteomes" id="UP000177276">
    <property type="component" value="Unassembled WGS sequence"/>
</dbReference>
<dbReference type="InterPro" id="IPR002686">
    <property type="entry name" value="Transposase_17"/>
</dbReference>
<dbReference type="AlphaFoldDB" id="A0A1G2UQV9"/>
<evidence type="ECO:0000259" key="1">
    <source>
        <dbReference type="SMART" id="SM01321"/>
    </source>
</evidence>
<dbReference type="GO" id="GO:0006313">
    <property type="term" value="P:DNA transposition"/>
    <property type="evidence" value="ECO:0007669"/>
    <property type="project" value="InterPro"/>
</dbReference>
<sequence>MRYENFAPNEHYHIFNRGSKKEKIFIDDHDKARFIFLITHFQSPIRMHNVSWYTGGFIKNGTFSTKEDKISEIIKKRNIELVTFALMPNHFHLLVQNLDDGILSVYMHRILTAYGKYFNAKYHKKGHIFEGPFKAVHIKNNIQLLHLSSYIHKNPKEIKAWENTYDKYPYSSYQDYIGSNRWGSFLSTKIILKQFKDQAKYKDFVTTSTAKESSNDFQNEIF</sequence>
<organism evidence="2 3">
    <name type="scientific">Candidatus Zambryskibacteria bacterium RIFCSPLOWO2_12_FULL_39_16</name>
    <dbReference type="NCBI Taxonomy" id="1802775"/>
    <lineage>
        <taxon>Bacteria</taxon>
        <taxon>Candidatus Zambryskiibacteriota</taxon>
    </lineage>
</organism>
<evidence type="ECO:0000313" key="2">
    <source>
        <dbReference type="EMBL" id="OHB11789.1"/>
    </source>
</evidence>
<evidence type="ECO:0000313" key="3">
    <source>
        <dbReference type="Proteomes" id="UP000177276"/>
    </source>
</evidence>
<dbReference type="SUPFAM" id="SSF143422">
    <property type="entry name" value="Transposase IS200-like"/>
    <property type="match status" value="1"/>
</dbReference>
<gene>
    <name evidence="2" type="ORF">A3G46_01605</name>
</gene>
<name>A0A1G2UQV9_9BACT</name>
<dbReference type="InterPro" id="IPR036515">
    <property type="entry name" value="Transposase_17_sf"/>
</dbReference>
<dbReference type="GO" id="GO:0004803">
    <property type="term" value="F:transposase activity"/>
    <property type="evidence" value="ECO:0007669"/>
    <property type="project" value="InterPro"/>
</dbReference>
<dbReference type="EMBL" id="MHWS01000022">
    <property type="protein sequence ID" value="OHB11789.1"/>
    <property type="molecule type" value="Genomic_DNA"/>
</dbReference>
<protein>
    <recommendedName>
        <fullName evidence="1">Transposase IS200-like domain-containing protein</fullName>
    </recommendedName>
</protein>
<dbReference type="PANTHER" id="PTHR34322">
    <property type="entry name" value="TRANSPOSASE, Y1_TNP DOMAIN-CONTAINING"/>
    <property type="match status" value="1"/>
</dbReference>
<dbReference type="PANTHER" id="PTHR34322:SF2">
    <property type="entry name" value="TRANSPOSASE IS200-LIKE DOMAIN-CONTAINING PROTEIN"/>
    <property type="match status" value="1"/>
</dbReference>
<dbReference type="Gene3D" id="3.30.70.1290">
    <property type="entry name" value="Transposase IS200-like"/>
    <property type="match status" value="1"/>
</dbReference>
<proteinExistence type="predicted"/>
<dbReference type="GO" id="GO:0003677">
    <property type="term" value="F:DNA binding"/>
    <property type="evidence" value="ECO:0007669"/>
    <property type="project" value="InterPro"/>
</dbReference>
<accession>A0A1G2UQV9</accession>